<keyword evidence="5" id="KW-1185">Reference proteome</keyword>
<gene>
    <name evidence="4" type="ORF">IFM89_007301</name>
</gene>
<dbReference type="Proteomes" id="UP000631114">
    <property type="component" value="Unassembled WGS sequence"/>
</dbReference>
<evidence type="ECO:0000256" key="3">
    <source>
        <dbReference type="SAM" id="Phobius"/>
    </source>
</evidence>
<dbReference type="GO" id="GO:0098542">
    <property type="term" value="P:defense response to other organism"/>
    <property type="evidence" value="ECO:0007669"/>
    <property type="project" value="InterPro"/>
</dbReference>
<dbReference type="OrthoDB" id="1914670at2759"/>
<comment type="caution">
    <text evidence="4">The sequence shown here is derived from an EMBL/GenBank/DDBJ whole genome shotgun (WGS) entry which is preliminary data.</text>
</comment>
<evidence type="ECO:0000313" key="4">
    <source>
        <dbReference type="EMBL" id="KAF9588060.1"/>
    </source>
</evidence>
<comment type="subcellular location">
    <subcellularLocation>
        <location evidence="1">Membrane</location>
    </subcellularLocation>
</comment>
<keyword evidence="3" id="KW-1133">Transmembrane helix</keyword>
<accession>A0A835GX06</accession>
<keyword evidence="3" id="KW-0812">Transmembrane</keyword>
<dbReference type="GO" id="GO:0009506">
    <property type="term" value="C:plasmodesma"/>
    <property type="evidence" value="ECO:0007669"/>
    <property type="project" value="TreeGrafter"/>
</dbReference>
<dbReference type="AlphaFoldDB" id="A0A835GX06"/>
<reference evidence="4 5" key="1">
    <citation type="submission" date="2020-10" db="EMBL/GenBank/DDBJ databases">
        <title>The Coptis chinensis genome and diversification of protoberbering-type alkaloids.</title>
        <authorList>
            <person name="Wang B."/>
            <person name="Shu S."/>
            <person name="Song C."/>
            <person name="Liu Y."/>
        </authorList>
    </citation>
    <scope>NUCLEOTIDE SEQUENCE [LARGE SCALE GENOMIC DNA]</scope>
    <source>
        <strain evidence="4">HL-2020</strain>
        <tissue evidence="4">Leaf</tissue>
    </source>
</reference>
<evidence type="ECO:0000256" key="1">
    <source>
        <dbReference type="ARBA" id="ARBA00004370"/>
    </source>
</evidence>
<dbReference type="PANTHER" id="PTHR31415">
    <property type="entry name" value="OS05G0367900 PROTEIN"/>
    <property type="match status" value="1"/>
</dbReference>
<dbReference type="PANTHER" id="PTHR31415:SF52">
    <property type="entry name" value="LATE EMBRYOGENESIS ABUNDANT (LEA) HYDROXYPROLINE-RICH GLYCOPROTEIN FAMILY-RELATED"/>
    <property type="match status" value="1"/>
</dbReference>
<keyword evidence="2 3" id="KW-0472">Membrane</keyword>
<dbReference type="InterPro" id="IPR044839">
    <property type="entry name" value="NDR1-like"/>
</dbReference>
<dbReference type="EMBL" id="JADFTS010000009">
    <property type="protein sequence ID" value="KAF9588060.1"/>
    <property type="molecule type" value="Genomic_DNA"/>
</dbReference>
<sequence length="275" mass="31182">MIYSYDALNVTIYYGKNLTFAVANVSIPGFLLAPVYVQRNEIVNAVGVPWEAGRTVDSNGATVFEVEIETNYRYEKGQRIKVERIKVERVKVEGCSYPLLSIEQFYVPALDKTSNHTSNTTIFFDLELNSYYPGTYTNPTTYYDALNVTIYYGQNLNLPIGNVSIPGFRQGRNKRTHRKETVTAVGVPWETARTEVSKGTAVFLVDLKTMVRYKLTFTKSKRYMLMLRGNVTVNDQGSMTKRNKKGVELSSVFVQVSNFAHVGGFVGFVLLFLWF</sequence>
<feature type="transmembrane region" description="Helical" evidence="3">
    <location>
        <begin position="249"/>
        <end position="274"/>
    </location>
</feature>
<protein>
    <submittedName>
        <fullName evidence="4">Uncharacterized protein</fullName>
    </submittedName>
</protein>
<evidence type="ECO:0000313" key="5">
    <source>
        <dbReference type="Proteomes" id="UP000631114"/>
    </source>
</evidence>
<dbReference type="GO" id="GO:0005886">
    <property type="term" value="C:plasma membrane"/>
    <property type="evidence" value="ECO:0007669"/>
    <property type="project" value="TreeGrafter"/>
</dbReference>
<name>A0A835GX06_9MAGN</name>
<organism evidence="4 5">
    <name type="scientific">Coptis chinensis</name>
    <dbReference type="NCBI Taxonomy" id="261450"/>
    <lineage>
        <taxon>Eukaryota</taxon>
        <taxon>Viridiplantae</taxon>
        <taxon>Streptophyta</taxon>
        <taxon>Embryophyta</taxon>
        <taxon>Tracheophyta</taxon>
        <taxon>Spermatophyta</taxon>
        <taxon>Magnoliopsida</taxon>
        <taxon>Ranunculales</taxon>
        <taxon>Ranunculaceae</taxon>
        <taxon>Coptidoideae</taxon>
        <taxon>Coptis</taxon>
    </lineage>
</organism>
<proteinExistence type="predicted"/>
<evidence type="ECO:0000256" key="2">
    <source>
        <dbReference type="ARBA" id="ARBA00023136"/>
    </source>
</evidence>